<proteinExistence type="predicted"/>
<dbReference type="SMART" id="SM00240">
    <property type="entry name" value="FHA"/>
    <property type="match status" value="1"/>
</dbReference>
<dbReference type="RefSeq" id="WP_094786686.1">
    <property type="nucleotide sequence ID" value="NZ_NDXW01000001.1"/>
</dbReference>
<dbReference type="Proteomes" id="UP000257039">
    <property type="component" value="Unassembled WGS sequence"/>
</dbReference>
<feature type="domain" description="FHA" evidence="1">
    <location>
        <begin position="19"/>
        <end position="68"/>
    </location>
</feature>
<comment type="caution">
    <text evidence="2">The sequence shown here is derived from an EMBL/GenBank/DDBJ whole genome shotgun (WGS) entry which is preliminary data.</text>
</comment>
<dbReference type="InterPro" id="IPR008984">
    <property type="entry name" value="SMAD_FHA_dom_sf"/>
</dbReference>
<dbReference type="Gene3D" id="2.60.200.20">
    <property type="match status" value="1"/>
</dbReference>
<protein>
    <submittedName>
        <fullName evidence="2">FHA domain-containing protein</fullName>
    </submittedName>
</protein>
<dbReference type="SUPFAM" id="SSF49879">
    <property type="entry name" value="SMAD/FHA domain"/>
    <property type="match status" value="1"/>
</dbReference>
<dbReference type="EMBL" id="NDXW01000001">
    <property type="protein sequence ID" value="RDH43341.1"/>
    <property type="molecule type" value="Genomic_DNA"/>
</dbReference>
<dbReference type="InterPro" id="IPR000253">
    <property type="entry name" value="FHA_dom"/>
</dbReference>
<evidence type="ECO:0000313" key="2">
    <source>
        <dbReference type="EMBL" id="RDH43341.1"/>
    </source>
</evidence>
<accession>A0A4V1IND4</accession>
<reference evidence="2 3" key="1">
    <citation type="submission" date="2017-04" db="EMBL/GenBank/DDBJ databases">
        <title>Draft genome sequence of Zooshikella ganghwensis VG4 isolated from Red Sea sediments.</title>
        <authorList>
            <person name="Rehman Z."/>
            <person name="Alam I."/>
            <person name="Kamau A."/>
            <person name="Bajic V."/>
            <person name="Leiknes T."/>
        </authorList>
    </citation>
    <scope>NUCLEOTIDE SEQUENCE [LARGE SCALE GENOMIC DNA]</scope>
    <source>
        <strain evidence="2 3">VG4</strain>
    </source>
</reference>
<name>A0A4V1IND4_9GAMM</name>
<dbReference type="Pfam" id="PF00498">
    <property type="entry name" value="FHA"/>
    <property type="match status" value="1"/>
</dbReference>
<evidence type="ECO:0000313" key="3">
    <source>
        <dbReference type="Proteomes" id="UP000257039"/>
    </source>
</evidence>
<dbReference type="AlphaFoldDB" id="A0A4V1IND4"/>
<sequence length="320" mass="36672">MGKFLNSKSDDEIILSAQHSFGRHPTANETILKNNDASRMHAVILWDEGQWWLKDYSTNGIYINGNRVKSAENIALKLNDQIVFGKTLTEIWTLTDITPPQSILKAVSPGLTDIVINDIVALPSEENPEITIYTTSDGTWVCETLSSISLIKSGDHVGFDNKIWRFIDATPSTQTQIRSDTTISNPKVIFYVSQNEEHVTIKFNCENKTFDMQERTYHYLILLLARKMLEDQAAGLHDEECGWLDKEVICDMLKLTENHINIQIYRFRKQLIKLLTDASLLITPIIERRRRELRFTCKDVVIRGGINSETEKTHHHEVLS</sequence>
<organism evidence="2 3">
    <name type="scientific">Zooshikella ganghwensis</name>
    <dbReference type="NCBI Taxonomy" id="202772"/>
    <lineage>
        <taxon>Bacteria</taxon>
        <taxon>Pseudomonadati</taxon>
        <taxon>Pseudomonadota</taxon>
        <taxon>Gammaproteobacteria</taxon>
        <taxon>Oceanospirillales</taxon>
        <taxon>Zooshikellaceae</taxon>
        <taxon>Zooshikella</taxon>
    </lineage>
</organism>
<evidence type="ECO:0000259" key="1">
    <source>
        <dbReference type="PROSITE" id="PS50006"/>
    </source>
</evidence>
<dbReference type="CDD" id="cd00060">
    <property type="entry name" value="FHA"/>
    <property type="match status" value="1"/>
</dbReference>
<gene>
    <name evidence="2" type="ORF">B9G39_07775</name>
</gene>
<keyword evidence="3" id="KW-1185">Reference proteome</keyword>
<dbReference type="PROSITE" id="PS50006">
    <property type="entry name" value="FHA_DOMAIN"/>
    <property type="match status" value="1"/>
</dbReference>